<dbReference type="STRING" id="1503961.SAMN05421736_101945"/>
<gene>
    <name evidence="7" type="ORF">SAMN05421736_101945</name>
</gene>
<accession>A0A1H3IW36</accession>
<dbReference type="GO" id="GO:0006352">
    <property type="term" value="P:DNA-templated transcription initiation"/>
    <property type="evidence" value="ECO:0007669"/>
    <property type="project" value="InterPro"/>
</dbReference>
<dbReference type="SUPFAM" id="SSF88946">
    <property type="entry name" value="Sigma2 domain of RNA polymerase sigma factors"/>
    <property type="match status" value="1"/>
</dbReference>
<keyword evidence="3" id="KW-0731">Sigma factor</keyword>
<reference evidence="8" key="1">
    <citation type="submission" date="2016-10" db="EMBL/GenBank/DDBJ databases">
        <authorList>
            <person name="Varghese N."/>
            <person name="Submissions S."/>
        </authorList>
    </citation>
    <scope>NUCLEOTIDE SEQUENCE [LARGE SCALE GENOMIC DNA]</scope>
    <source>
        <strain evidence="8">SP</strain>
    </source>
</reference>
<dbReference type="Gene3D" id="1.10.10.10">
    <property type="entry name" value="Winged helix-like DNA-binding domain superfamily/Winged helix DNA-binding domain"/>
    <property type="match status" value="1"/>
</dbReference>
<dbReference type="EMBL" id="FNPI01000001">
    <property type="protein sequence ID" value="SDY31911.1"/>
    <property type="molecule type" value="Genomic_DNA"/>
</dbReference>
<dbReference type="InterPro" id="IPR014284">
    <property type="entry name" value="RNA_pol_sigma-70_dom"/>
</dbReference>
<proteinExistence type="inferred from homology"/>
<evidence type="ECO:0000313" key="8">
    <source>
        <dbReference type="Proteomes" id="UP000198935"/>
    </source>
</evidence>
<evidence type="ECO:0000256" key="3">
    <source>
        <dbReference type="ARBA" id="ARBA00023082"/>
    </source>
</evidence>
<dbReference type="InterPro" id="IPR036388">
    <property type="entry name" value="WH-like_DNA-bd_sf"/>
</dbReference>
<dbReference type="Pfam" id="PF04542">
    <property type="entry name" value="Sigma70_r2"/>
    <property type="match status" value="1"/>
</dbReference>
<evidence type="ECO:0000256" key="1">
    <source>
        <dbReference type="ARBA" id="ARBA00010641"/>
    </source>
</evidence>
<dbReference type="PANTHER" id="PTHR43133:SF60">
    <property type="entry name" value="RNA POLYMERASE SIGMA FACTOR SIGV"/>
    <property type="match status" value="1"/>
</dbReference>
<evidence type="ECO:0000256" key="4">
    <source>
        <dbReference type="ARBA" id="ARBA00023163"/>
    </source>
</evidence>
<dbReference type="GO" id="GO:0016987">
    <property type="term" value="F:sigma factor activity"/>
    <property type="evidence" value="ECO:0007669"/>
    <property type="project" value="UniProtKB-KW"/>
</dbReference>
<evidence type="ECO:0000256" key="2">
    <source>
        <dbReference type="ARBA" id="ARBA00023015"/>
    </source>
</evidence>
<dbReference type="Proteomes" id="UP000198935">
    <property type="component" value="Unassembled WGS sequence"/>
</dbReference>
<protein>
    <submittedName>
        <fullName evidence="7">RNA polymerase sigma factor, sigma-70 family</fullName>
    </submittedName>
</protein>
<dbReference type="GO" id="GO:0003677">
    <property type="term" value="F:DNA binding"/>
    <property type="evidence" value="ECO:0007669"/>
    <property type="project" value="InterPro"/>
</dbReference>
<dbReference type="AlphaFoldDB" id="A0A1H3IW36"/>
<evidence type="ECO:0000313" key="7">
    <source>
        <dbReference type="EMBL" id="SDY31911.1"/>
    </source>
</evidence>
<dbReference type="InterPro" id="IPR013324">
    <property type="entry name" value="RNA_pol_sigma_r3/r4-like"/>
</dbReference>
<dbReference type="PANTHER" id="PTHR43133">
    <property type="entry name" value="RNA POLYMERASE ECF-TYPE SIGMA FACTO"/>
    <property type="match status" value="1"/>
</dbReference>
<feature type="domain" description="RNA polymerase sigma factor 70 region 4 type 2" evidence="6">
    <location>
        <begin position="129"/>
        <end position="181"/>
    </location>
</feature>
<dbReference type="InterPro" id="IPR013249">
    <property type="entry name" value="RNA_pol_sigma70_r4_t2"/>
</dbReference>
<dbReference type="InterPro" id="IPR013325">
    <property type="entry name" value="RNA_pol_sigma_r2"/>
</dbReference>
<dbReference type="CDD" id="cd06171">
    <property type="entry name" value="Sigma70_r4"/>
    <property type="match status" value="1"/>
</dbReference>
<keyword evidence="8" id="KW-1185">Reference proteome</keyword>
<dbReference type="InterPro" id="IPR007627">
    <property type="entry name" value="RNA_pol_sigma70_r2"/>
</dbReference>
<feature type="domain" description="RNA polymerase sigma-70 region 2" evidence="5">
    <location>
        <begin position="31"/>
        <end position="98"/>
    </location>
</feature>
<dbReference type="NCBIfam" id="TIGR02937">
    <property type="entry name" value="sigma70-ECF"/>
    <property type="match status" value="1"/>
</dbReference>
<organism evidence="7 8">
    <name type="scientific">Evansella caseinilytica</name>
    <dbReference type="NCBI Taxonomy" id="1503961"/>
    <lineage>
        <taxon>Bacteria</taxon>
        <taxon>Bacillati</taxon>
        <taxon>Bacillota</taxon>
        <taxon>Bacilli</taxon>
        <taxon>Bacillales</taxon>
        <taxon>Bacillaceae</taxon>
        <taxon>Evansella</taxon>
    </lineage>
</organism>
<evidence type="ECO:0000259" key="6">
    <source>
        <dbReference type="Pfam" id="PF08281"/>
    </source>
</evidence>
<sequence length="191" mass="22881">MVKGREEGKEINDQALIQQVLRGNDHAFRILIETYRGLIYKAVYGVLRNEKDAEDAVQEVFLKIYSSLPKYHGKGLKSWMIRIAVNHAIDMKRKRDRRREEIIDDVEIRSLPSTMESVEGEIIHREMRQYIHGRIHELPENYRNVVFGYYIKEKSLQQLAAEERINEKSVRVKLHRARKWMKKRWKEDDFS</sequence>
<dbReference type="SUPFAM" id="SSF88659">
    <property type="entry name" value="Sigma3 and sigma4 domains of RNA polymerase sigma factors"/>
    <property type="match status" value="1"/>
</dbReference>
<dbReference type="Pfam" id="PF08281">
    <property type="entry name" value="Sigma70_r4_2"/>
    <property type="match status" value="1"/>
</dbReference>
<dbReference type="Gene3D" id="1.10.1740.10">
    <property type="match status" value="1"/>
</dbReference>
<evidence type="ECO:0000259" key="5">
    <source>
        <dbReference type="Pfam" id="PF04542"/>
    </source>
</evidence>
<keyword evidence="4" id="KW-0804">Transcription</keyword>
<dbReference type="InterPro" id="IPR039425">
    <property type="entry name" value="RNA_pol_sigma-70-like"/>
</dbReference>
<keyword evidence="2" id="KW-0805">Transcription regulation</keyword>
<name>A0A1H3IW36_9BACI</name>
<comment type="similarity">
    <text evidence="1">Belongs to the sigma-70 factor family. ECF subfamily.</text>
</comment>